<feature type="compositionally biased region" description="Polar residues" evidence="1">
    <location>
        <begin position="32"/>
        <end position="44"/>
    </location>
</feature>
<feature type="region of interest" description="Disordered" evidence="1">
    <location>
        <begin position="30"/>
        <end position="63"/>
    </location>
</feature>
<gene>
    <name evidence="2" type="ORF">POCULU_LOCUS10810</name>
</gene>
<evidence type="ECO:0000313" key="3">
    <source>
        <dbReference type="Proteomes" id="UP000789572"/>
    </source>
</evidence>
<keyword evidence="3" id="KW-1185">Reference proteome</keyword>
<feature type="non-terminal residue" evidence="2">
    <location>
        <position position="1"/>
    </location>
</feature>
<evidence type="ECO:0000313" key="2">
    <source>
        <dbReference type="EMBL" id="CAG8668103.1"/>
    </source>
</evidence>
<name>A0A9N9EDZ1_9GLOM</name>
<dbReference type="EMBL" id="CAJVPJ010006358">
    <property type="protein sequence ID" value="CAG8668103.1"/>
    <property type="molecule type" value="Genomic_DNA"/>
</dbReference>
<comment type="caution">
    <text evidence="2">The sequence shown here is derived from an EMBL/GenBank/DDBJ whole genome shotgun (WGS) entry which is preliminary data.</text>
</comment>
<organism evidence="2 3">
    <name type="scientific">Paraglomus occultum</name>
    <dbReference type="NCBI Taxonomy" id="144539"/>
    <lineage>
        <taxon>Eukaryota</taxon>
        <taxon>Fungi</taxon>
        <taxon>Fungi incertae sedis</taxon>
        <taxon>Mucoromycota</taxon>
        <taxon>Glomeromycotina</taxon>
        <taxon>Glomeromycetes</taxon>
        <taxon>Paraglomerales</taxon>
        <taxon>Paraglomeraceae</taxon>
        <taxon>Paraglomus</taxon>
    </lineage>
</organism>
<proteinExistence type="predicted"/>
<reference evidence="2" key="1">
    <citation type="submission" date="2021-06" db="EMBL/GenBank/DDBJ databases">
        <authorList>
            <person name="Kallberg Y."/>
            <person name="Tangrot J."/>
            <person name="Rosling A."/>
        </authorList>
    </citation>
    <scope>NUCLEOTIDE SEQUENCE</scope>
    <source>
        <strain evidence="2">IA702</strain>
    </source>
</reference>
<dbReference type="Proteomes" id="UP000789572">
    <property type="component" value="Unassembled WGS sequence"/>
</dbReference>
<accession>A0A9N9EDZ1</accession>
<feature type="non-terminal residue" evidence="2">
    <location>
        <position position="63"/>
    </location>
</feature>
<evidence type="ECO:0000256" key="1">
    <source>
        <dbReference type="SAM" id="MobiDB-lite"/>
    </source>
</evidence>
<sequence>EFYDRGIRDEEDIPDNVKIQDNEYREEIADTCESNDAGTSNNINELDKNSMPGSDHAPTLPHE</sequence>
<protein>
    <submittedName>
        <fullName evidence="2">754_t:CDS:1</fullName>
    </submittedName>
</protein>
<dbReference type="AlphaFoldDB" id="A0A9N9EDZ1"/>